<dbReference type="InterPro" id="IPR001958">
    <property type="entry name" value="Tet-R_TetA/multi-R_MdtG-like"/>
</dbReference>
<feature type="domain" description="Major facilitator superfamily (MFS) profile" evidence="7">
    <location>
        <begin position="14"/>
        <end position="394"/>
    </location>
</feature>
<feature type="transmembrane region" description="Helical" evidence="6">
    <location>
        <begin position="137"/>
        <end position="156"/>
    </location>
</feature>
<evidence type="ECO:0000313" key="9">
    <source>
        <dbReference type="Proteomes" id="UP001162891"/>
    </source>
</evidence>
<evidence type="ECO:0000256" key="2">
    <source>
        <dbReference type="ARBA" id="ARBA00022448"/>
    </source>
</evidence>
<evidence type="ECO:0000256" key="5">
    <source>
        <dbReference type="ARBA" id="ARBA00023136"/>
    </source>
</evidence>
<reference evidence="9" key="1">
    <citation type="journal article" date="2022" name="Int. J. Syst. Evol. Microbiol.">
        <title>Anaeromyxobacter oryzae sp. nov., Anaeromyxobacter diazotrophicus sp. nov. and Anaeromyxobacter paludicola sp. nov., isolated from paddy soils.</title>
        <authorList>
            <person name="Itoh H."/>
            <person name="Xu Z."/>
            <person name="Mise K."/>
            <person name="Masuda Y."/>
            <person name="Ushijima N."/>
            <person name="Hayakawa C."/>
            <person name="Shiratori Y."/>
            <person name="Senoo K."/>
        </authorList>
    </citation>
    <scope>NUCLEOTIDE SEQUENCE [LARGE SCALE GENOMIC DNA]</scope>
    <source>
        <strain evidence="9">Red232</strain>
    </source>
</reference>
<feature type="transmembrane region" description="Helical" evidence="6">
    <location>
        <begin position="219"/>
        <end position="239"/>
    </location>
</feature>
<keyword evidence="2" id="KW-0813">Transport</keyword>
<keyword evidence="4 6" id="KW-1133">Transmembrane helix</keyword>
<keyword evidence="9" id="KW-1185">Reference proteome</keyword>
<dbReference type="InterPro" id="IPR036259">
    <property type="entry name" value="MFS_trans_sf"/>
</dbReference>
<dbReference type="PRINTS" id="PR01035">
    <property type="entry name" value="TCRTETA"/>
</dbReference>
<name>A0ABM7WW64_9BACT</name>
<evidence type="ECO:0000256" key="1">
    <source>
        <dbReference type="ARBA" id="ARBA00004141"/>
    </source>
</evidence>
<dbReference type="Pfam" id="PF07690">
    <property type="entry name" value="MFS_1"/>
    <property type="match status" value="1"/>
</dbReference>
<dbReference type="EMBL" id="AP025591">
    <property type="protein sequence ID" value="BDG03668.1"/>
    <property type="molecule type" value="Genomic_DNA"/>
</dbReference>
<evidence type="ECO:0000256" key="4">
    <source>
        <dbReference type="ARBA" id="ARBA00022989"/>
    </source>
</evidence>
<dbReference type="Proteomes" id="UP001162891">
    <property type="component" value="Chromosome"/>
</dbReference>
<dbReference type="InterPro" id="IPR011701">
    <property type="entry name" value="MFS"/>
</dbReference>
<dbReference type="SUPFAM" id="SSF103473">
    <property type="entry name" value="MFS general substrate transporter"/>
    <property type="match status" value="1"/>
</dbReference>
<keyword evidence="5 6" id="KW-0472">Membrane</keyword>
<dbReference type="Gene3D" id="1.20.1250.20">
    <property type="entry name" value="MFS general substrate transporter like domains"/>
    <property type="match status" value="1"/>
</dbReference>
<dbReference type="PROSITE" id="PS50850">
    <property type="entry name" value="MFS"/>
    <property type="match status" value="1"/>
</dbReference>
<feature type="transmembrane region" description="Helical" evidence="6">
    <location>
        <begin position="104"/>
        <end position="125"/>
    </location>
</feature>
<organism evidence="8 9">
    <name type="scientific">Anaeromyxobacter oryzae</name>
    <dbReference type="NCBI Taxonomy" id="2918170"/>
    <lineage>
        <taxon>Bacteria</taxon>
        <taxon>Pseudomonadati</taxon>
        <taxon>Myxococcota</taxon>
        <taxon>Myxococcia</taxon>
        <taxon>Myxococcales</taxon>
        <taxon>Cystobacterineae</taxon>
        <taxon>Anaeromyxobacteraceae</taxon>
        <taxon>Anaeromyxobacter</taxon>
    </lineage>
</organism>
<evidence type="ECO:0000256" key="6">
    <source>
        <dbReference type="SAM" id="Phobius"/>
    </source>
</evidence>
<feature type="transmembrane region" description="Helical" evidence="6">
    <location>
        <begin position="80"/>
        <end position="98"/>
    </location>
</feature>
<dbReference type="PANTHER" id="PTHR23504:SF15">
    <property type="entry name" value="MAJOR FACILITATOR SUPERFAMILY (MFS) PROFILE DOMAIN-CONTAINING PROTEIN"/>
    <property type="match status" value="1"/>
</dbReference>
<comment type="subcellular location">
    <subcellularLocation>
        <location evidence="1">Membrane</location>
        <topology evidence="1">Multi-pass membrane protein</topology>
    </subcellularLocation>
</comment>
<evidence type="ECO:0000256" key="3">
    <source>
        <dbReference type="ARBA" id="ARBA00022692"/>
    </source>
</evidence>
<feature type="transmembrane region" description="Helical" evidence="6">
    <location>
        <begin position="251"/>
        <end position="270"/>
    </location>
</feature>
<evidence type="ECO:0000259" key="7">
    <source>
        <dbReference type="PROSITE" id="PS50850"/>
    </source>
</evidence>
<feature type="transmembrane region" description="Helical" evidence="6">
    <location>
        <begin position="282"/>
        <end position="300"/>
    </location>
</feature>
<protein>
    <submittedName>
        <fullName evidence="8">Tetracycline resistance MFS efflux pump</fullName>
    </submittedName>
</protein>
<dbReference type="CDD" id="cd17330">
    <property type="entry name" value="MFS_SLC46_TetA_like"/>
    <property type="match status" value="1"/>
</dbReference>
<dbReference type="PANTHER" id="PTHR23504">
    <property type="entry name" value="MAJOR FACILITATOR SUPERFAMILY DOMAIN-CONTAINING PROTEIN 10"/>
    <property type="match status" value="1"/>
</dbReference>
<accession>A0ABM7WW64</accession>
<feature type="transmembrane region" description="Helical" evidence="6">
    <location>
        <begin position="14"/>
        <end position="37"/>
    </location>
</feature>
<dbReference type="InterPro" id="IPR020846">
    <property type="entry name" value="MFS_dom"/>
</dbReference>
<keyword evidence="3 6" id="KW-0812">Transmembrane</keyword>
<feature type="transmembrane region" description="Helical" evidence="6">
    <location>
        <begin position="49"/>
        <end position="68"/>
    </location>
</feature>
<proteinExistence type="predicted"/>
<feature type="transmembrane region" description="Helical" evidence="6">
    <location>
        <begin position="168"/>
        <end position="186"/>
    </location>
</feature>
<evidence type="ECO:0000313" key="8">
    <source>
        <dbReference type="EMBL" id="BDG03668.1"/>
    </source>
</evidence>
<gene>
    <name evidence="8" type="ORF">AMOR_26640</name>
</gene>
<sequence>MTGYPRARVKNRSALAILFVIVFIDLLGFGMVIPVMPLYAKTLGASEKSIGWLLTGYSAMQFVFAPIWGRLSDRVGRRPVLLVSIFMTAAAFLIYGLAGSFVVLLVSRLFAGAATANIAIARAFVADVTPPEGRAKGMGIIGAAFGLGFVLGPALGSALSHVSPSAPGLAAAGLAFLNGIAAWFILPEPEQRTVRAEASRNRFTAFFQEMRRPGIRRVILVYFLTVLAFSAMEATYALLAKKRHGIDQEHVGYLFAYIGVIVVVVQGGLIGRLTRRFGEKRLLVVGVALQAVGLAAIPFAGQVAGLVVATAPLAIGSGLAQPSLSSLLSRFARADEQGGTLGIGESAAAFGRIIGPEAGTWTFGTWSQAAPYVGGAGLMALAALVSATVRTAGADAASTPAAAQEA</sequence>